<dbReference type="SUPFAM" id="SSF54631">
    <property type="entry name" value="CBS-domain pair"/>
    <property type="match status" value="1"/>
</dbReference>
<dbReference type="STRING" id="1123397.SAMN05660831_00873"/>
<sequence length="212" mass="23272">MPFTVFGPGVQASMSARQLFPNQGVQDVEEVAPFPRIHGSEEADQGTEGWPLPPRQRTRGQQARAAYGEAEHPSTEPERVETAAEIMSSPVVTLNRDATVADGWELFRRRGFRHLPILDPAGNLVGILSDRDLLRQASVLQGDPEGGLGDLIVDRVLTATPDTSIRDVARVMYEHHIGALPIVTINGDLRGIITREDILRTLIRSASLELWA</sequence>
<dbReference type="OrthoDB" id="9807125at2"/>
<dbReference type="SMART" id="SM00116">
    <property type="entry name" value="CBS"/>
    <property type="match status" value="2"/>
</dbReference>
<accession>A0A1I1PY23</accession>
<evidence type="ECO:0000313" key="6">
    <source>
        <dbReference type="Proteomes" id="UP000198611"/>
    </source>
</evidence>
<dbReference type="Proteomes" id="UP000198611">
    <property type="component" value="Unassembled WGS sequence"/>
</dbReference>
<dbReference type="InterPro" id="IPR000644">
    <property type="entry name" value="CBS_dom"/>
</dbReference>
<proteinExistence type="predicted"/>
<keyword evidence="1 2" id="KW-0129">CBS domain</keyword>
<evidence type="ECO:0000313" key="5">
    <source>
        <dbReference type="EMBL" id="SFD14784.1"/>
    </source>
</evidence>
<dbReference type="EMBL" id="FOMJ01000002">
    <property type="protein sequence ID" value="SFD14784.1"/>
    <property type="molecule type" value="Genomic_DNA"/>
</dbReference>
<evidence type="ECO:0000256" key="3">
    <source>
        <dbReference type="SAM" id="MobiDB-lite"/>
    </source>
</evidence>
<dbReference type="CDD" id="cd04584">
    <property type="entry name" value="CBS_pair_AcuB_like"/>
    <property type="match status" value="1"/>
</dbReference>
<dbReference type="InterPro" id="IPR046342">
    <property type="entry name" value="CBS_dom_sf"/>
</dbReference>
<dbReference type="PANTHER" id="PTHR43080">
    <property type="entry name" value="CBS DOMAIN-CONTAINING PROTEIN CBSX3, MITOCHONDRIAL"/>
    <property type="match status" value="1"/>
</dbReference>
<organism evidence="5 6">
    <name type="scientific">Thiohalospira halophila DSM 15071</name>
    <dbReference type="NCBI Taxonomy" id="1123397"/>
    <lineage>
        <taxon>Bacteria</taxon>
        <taxon>Pseudomonadati</taxon>
        <taxon>Pseudomonadota</taxon>
        <taxon>Gammaproteobacteria</taxon>
        <taxon>Thiohalospirales</taxon>
        <taxon>Thiohalospiraceae</taxon>
        <taxon>Thiohalospira</taxon>
    </lineage>
</organism>
<evidence type="ECO:0000256" key="2">
    <source>
        <dbReference type="PROSITE-ProRule" id="PRU00703"/>
    </source>
</evidence>
<dbReference type="RefSeq" id="WP_093427543.1">
    <property type="nucleotide sequence ID" value="NZ_FOMJ01000002.1"/>
</dbReference>
<gene>
    <name evidence="5" type="ORF">SAMN05660831_00873</name>
</gene>
<reference evidence="5 6" key="1">
    <citation type="submission" date="2016-10" db="EMBL/GenBank/DDBJ databases">
        <authorList>
            <person name="de Groot N.N."/>
        </authorList>
    </citation>
    <scope>NUCLEOTIDE SEQUENCE [LARGE SCALE GENOMIC DNA]</scope>
    <source>
        <strain evidence="5 6">HL3</strain>
    </source>
</reference>
<dbReference type="PROSITE" id="PS51371">
    <property type="entry name" value="CBS"/>
    <property type="match status" value="2"/>
</dbReference>
<evidence type="ECO:0000256" key="1">
    <source>
        <dbReference type="ARBA" id="ARBA00023122"/>
    </source>
</evidence>
<dbReference type="Pfam" id="PF00571">
    <property type="entry name" value="CBS"/>
    <property type="match status" value="2"/>
</dbReference>
<evidence type="ECO:0000259" key="4">
    <source>
        <dbReference type="PROSITE" id="PS51371"/>
    </source>
</evidence>
<name>A0A1I1PY23_9GAMM</name>
<dbReference type="PANTHER" id="PTHR43080:SF2">
    <property type="entry name" value="CBS DOMAIN-CONTAINING PROTEIN"/>
    <property type="match status" value="1"/>
</dbReference>
<dbReference type="Gene3D" id="3.10.580.10">
    <property type="entry name" value="CBS-domain"/>
    <property type="match status" value="1"/>
</dbReference>
<feature type="domain" description="CBS" evidence="4">
    <location>
        <begin position="87"/>
        <end position="145"/>
    </location>
</feature>
<feature type="domain" description="CBS" evidence="4">
    <location>
        <begin position="152"/>
        <end position="208"/>
    </location>
</feature>
<protein>
    <submittedName>
        <fullName evidence="5">CBS domain-containing protein</fullName>
    </submittedName>
</protein>
<keyword evidence="6" id="KW-1185">Reference proteome</keyword>
<dbReference type="InterPro" id="IPR051257">
    <property type="entry name" value="Diverse_CBS-Domain"/>
</dbReference>
<dbReference type="AlphaFoldDB" id="A0A1I1PY23"/>
<feature type="region of interest" description="Disordered" evidence="3">
    <location>
        <begin position="39"/>
        <end position="60"/>
    </location>
</feature>